<evidence type="ECO:0000313" key="2">
    <source>
        <dbReference type="Proteomes" id="UP001159100"/>
    </source>
</evidence>
<evidence type="ECO:0000313" key="1">
    <source>
        <dbReference type="EMBL" id="MDI2590425.1"/>
    </source>
</evidence>
<dbReference type="RefSeq" id="WP_282315026.1">
    <property type="nucleotide sequence ID" value="NZ_JARBWL010000001.1"/>
</dbReference>
<dbReference type="EMBL" id="JARBWL010000001">
    <property type="protein sequence ID" value="MDI2590425.1"/>
    <property type="molecule type" value="Genomic_DNA"/>
</dbReference>
<sequence length="120" mass="13781">MDDMEKLKAMLVELARNKSMFARQTQEFEKLQAEVSELQQRAECDPQARKKLNKLNDYMSREGNDSQRRFVEKMATSEKSLKKVGEQLHALSALEQGSSVKKEVPAVKNTALKKFSRNFA</sequence>
<proteinExistence type="predicted"/>
<organism evidence="1 2">
    <name type="scientific">Pseudomonas fungipugnans</name>
    <dbReference type="NCBI Taxonomy" id="3024217"/>
    <lineage>
        <taxon>Bacteria</taxon>
        <taxon>Pseudomonadati</taxon>
        <taxon>Pseudomonadota</taxon>
        <taxon>Gammaproteobacteria</taxon>
        <taxon>Pseudomonadales</taxon>
        <taxon>Pseudomonadaceae</taxon>
        <taxon>Pseudomonas</taxon>
    </lineage>
</organism>
<reference evidence="1 2" key="1">
    <citation type="submission" date="2023-02" db="EMBL/GenBank/DDBJ databases">
        <title>Pseudomonas chrutzelriedensis sp. nov., a potently antifungal strain isolated from moss.</title>
        <authorList>
            <person name="Schnyder A."/>
            <person name="Kalawong R."/>
            <person name="Eberl L."/>
            <person name="Agnoli K."/>
        </authorList>
    </citation>
    <scope>NUCLEOTIDE SEQUENCE [LARGE SCALE GENOMIC DNA]</scope>
    <source>
        <strain evidence="1 2">681</strain>
    </source>
</reference>
<dbReference type="Proteomes" id="UP001159100">
    <property type="component" value="Unassembled WGS sequence"/>
</dbReference>
<protein>
    <submittedName>
        <fullName evidence="1">Uncharacterized protein</fullName>
    </submittedName>
</protein>
<name>A0ABT6QHT1_9PSED</name>
<comment type="caution">
    <text evidence="1">The sequence shown here is derived from an EMBL/GenBank/DDBJ whole genome shotgun (WGS) entry which is preliminary data.</text>
</comment>
<keyword evidence="2" id="KW-1185">Reference proteome</keyword>
<accession>A0ABT6QHT1</accession>
<gene>
    <name evidence="1" type="ORF">POF45_03130</name>
</gene>